<dbReference type="InterPro" id="IPR040221">
    <property type="entry name" value="CDCA7/CDA7L"/>
</dbReference>
<dbReference type="PANTHER" id="PTHR31169:SF8">
    <property type="entry name" value="ZINC-FINGER DOMAIN OF MONOAMINE-OXIDASE A REPRESSOR R1 PROTEIN"/>
    <property type="match status" value="1"/>
</dbReference>
<dbReference type="OrthoDB" id="298344at2759"/>
<evidence type="ECO:0000256" key="7">
    <source>
        <dbReference type="ARBA" id="ARBA00023015"/>
    </source>
</evidence>
<evidence type="ECO:0000256" key="6">
    <source>
        <dbReference type="ARBA" id="ARBA00022843"/>
    </source>
</evidence>
<dbReference type="Proteomes" id="UP000192223">
    <property type="component" value="Unplaced"/>
</dbReference>
<dbReference type="InterPro" id="IPR018866">
    <property type="entry name" value="Znf-4CXXC_R1"/>
</dbReference>
<evidence type="ECO:0000259" key="11">
    <source>
        <dbReference type="Pfam" id="PF10497"/>
    </source>
</evidence>
<dbReference type="PANTHER" id="PTHR31169">
    <property type="entry name" value="OS05G0300700 PROTEIN"/>
    <property type="match status" value="1"/>
</dbReference>
<protein>
    <submittedName>
        <fullName evidence="13">Cell division cycle-associated protein 7</fullName>
    </submittedName>
</protein>
<evidence type="ECO:0000313" key="12">
    <source>
        <dbReference type="Proteomes" id="UP000192223"/>
    </source>
</evidence>
<evidence type="ECO:0000256" key="2">
    <source>
        <dbReference type="ARBA" id="ARBA00004496"/>
    </source>
</evidence>
<feature type="compositionally biased region" description="Polar residues" evidence="10">
    <location>
        <begin position="1"/>
        <end position="10"/>
    </location>
</feature>
<feature type="region of interest" description="Disordered" evidence="10">
    <location>
        <begin position="1"/>
        <end position="42"/>
    </location>
</feature>
<gene>
    <name evidence="13" type="primary">LOC108734032</name>
</gene>
<evidence type="ECO:0000313" key="13">
    <source>
        <dbReference type="RefSeq" id="XP_018320920.1"/>
    </source>
</evidence>
<dbReference type="GO" id="GO:0051301">
    <property type="term" value="P:cell division"/>
    <property type="evidence" value="ECO:0007669"/>
    <property type="project" value="UniProtKB-KW"/>
</dbReference>
<evidence type="ECO:0000256" key="3">
    <source>
        <dbReference type="ARBA" id="ARBA00022490"/>
    </source>
</evidence>
<evidence type="ECO:0000256" key="9">
    <source>
        <dbReference type="ARBA" id="ARBA00023242"/>
    </source>
</evidence>
<sequence>MFSKEIFQNSDTDETFNEYNGKESDFEKEYSETNEKSDLERERERNIRKMHQFVFADDPEGLERALASIQDYSKSINGTAKSLSAPKKRRSHKDRTVTFNYEIPLQRRKSLRIAKIEPIHYNKLDFENEPYDDEIENLEKVIFRPRIRINTSSRPSVVNYIPVEDVTPEYLAKIAKSSTKKVYSQNGTSCHQCRQKTLDSKTVCRSGRCFGVRGQFCGPCLKNRYGEDAATVLLDPNWQCPGCRDRCNCSFCRKRKGKRPTGILAPIAQRQGYRSVDEFLQSLNGIGDNFENSHDEETPDDLLGFDDFGKPVVRELQSVKCEEKDSEGYKNDDNDDNS</sequence>
<keyword evidence="7" id="KW-0805">Transcription regulation</keyword>
<keyword evidence="9" id="KW-0539">Nucleus</keyword>
<accession>A0A1W4WLJ8</accession>
<dbReference type="GO" id="GO:0006355">
    <property type="term" value="P:regulation of DNA-templated transcription"/>
    <property type="evidence" value="ECO:0007669"/>
    <property type="project" value="InterPro"/>
</dbReference>
<keyword evidence="12" id="KW-1185">Reference proteome</keyword>
<dbReference type="GO" id="GO:0005634">
    <property type="term" value="C:nucleus"/>
    <property type="evidence" value="ECO:0007669"/>
    <property type="project" value="UniProtKB-SubCell"/>
</dbReference>
<name>A0A1W4WLJ8_AGRPL</name>
<feature type="compositionally biased region" description="Basic and acidic residues" evidence="10">
    <location>
        <begin position="20"/>
        <end position="42"/>
    </location>
</feature>
<keyword evidence="5" id="KW-0597">Phosphoprotein</keyword>
<reference evidence="13" key="1">
    <citation type="submission" date="2025-08" db="UniProtKB">
        <authorList>
            <consortium name="RefSeq"/>
        </authorList>
    </citation>
    <scope>IDENTIFICATION</scope>
    <source>
        <tissue evidence="13">Entire body</tissue>
    </source>
</reference>
<dbReference type="Pfam" id="PF10497">
    <property type="entry name" value="zf-4CXXC_R1"/>
    <property type="match status" value="1"/>
</dbReference>
<keyword evidence="4" id="KW-1017">Isopeptide bond</keyword>
<dbReference type="GO" id="GO:0005737">
    <property type="term" value="C:cytoplasm"/>
    <property type="evidence" value="ECO:0007669"/>
    <property type="project" value="UniProtKB-SubCell"/>
</dbReference>
<evidence type="ECO:0000256" key="10">
    <source>
        <dbReference type="SAM" id="MobiDB-lite"/>
    </source>
</evidence>
<evidence type="ECO:0000256" key="8">
    <source>
        <dbReference type="ARBA" id="ARBA00023163"/>
    </source>
</evidence>
<dbReference type="KEGG" id="apln:108734032"/>
<keyword evidence="6" id="KW-0832">Ubl conjugation</keyword>
<evidence type="ECO:0000256" key="5">
    <source>
        <dbReference type="ARBA" id="ARBA00022553"/>
    </source>
</evidence>
<dbReference type="AlphaFoldDB" id="A0A1W4WLJ8"/>
<comment type="subcellular location">
    <subcellularLocation>
        <location evidence="2">Cytoplasm</location>
    </subcellularLocation>
    <subcellularLocation>
        <location evidence="1">Nucleus</location>
    </subcellularLocation>
</comment>
<dbReference type="STRING" id="224129.A0A1W4WLJ8"/>
<dbReference type="GeneID" id="108734032"/>
<proteinExistence type="predicted"/>
<feature type="domain" description="Zinc-finger" evidence="11">
    <location>
        <begin position="184"/>
        <end position="280"/>
    </location>
</feature>
<keyword evidence="3" id="KW-0963">Cytoplasm</keyword>
<evidence type="ECO:0000256" key="1">
    <source>
        <dbReference type="ARBA" id="ARBA00004123"/>
    </source>
</evidence>
<dbReference type="InParanoid" id="A0A1W4WLJ8"/>
<keyword evidence="8" id="KW-0804">Transcription</keyword>
<keyword evidence="13" id="KW-0132">Cell division</keyword>
<organism evidence="12 13">
    <name type="scientific">Agrilus planipennis</name>
    <name type="common">Emerald ash borer</name>
    <name type="synonym">Agrilus marcopoli</name>
    <dbReference type="NCBI Taxonomy" id="224129"/>
    <lineage>
        <taxon>Eukaryota</taxon>
        <taxon>Metazoa</taxon>
        <taxon>Ecdysozoa</taxon>
        <taxon>Arthropoda</taxon>
        <taxon>Hexapoda</taxon>
        <taxon>Insecta</taxon>
        <taxon>Pterygota</taxon>
        <taxon>Neoptera</taxon>
        <taxon>Endopterygota</taxon>
        <taxon>Coleoptera</taxon>
        <taxon>Polyphaga</taxon>
        <taxon>Elateriformia</taxon>
        <taxon>Buprestoidea</taxon>
        <taxon>Buprestidae</taxon>
        <taxon>Agrilinae</taxon>
        <taxon>Agrilus</taxon>
    </lineage>
</organism>
<evidence type="ECO:0000256" key="4">
    <source>
        <dbReference type="ARBA" id="ARBA00022499"/>
    </source>
</evidence>
<dbReference type="RefSeq" id="XP_018320920.1">
    <property type="nucleotide sequence ID" value="XM_018465418.1"/>
</dbReference>
<keyword evidence="13" id="KW-0131">Cell cycle</keyword>